<name>A0A7Z8PQV1_BACLI</name>
<organism evidence="1">
    <name type="scientific">Bacillus licheniformis</name>
    <dbReference type="NCBI Taxonomy" id="1402"/>
    <lineage>
        <taxon>Bacteria</taxon>
        <taxon>Bacillati</taxon>
        <taxon>Bacillota</taxon>
        <taxon>Bacilli</taxon>
        <taxon>Bacillales</taxon>
        <taxon>Bacillaceae</taxon>
        <taxon>Bacillus</taxon>
    </lineage>
</organism>
<geneLocation type="plasmid" evidence="1">
    <name>pCR5</name>
</geneLocation>
<keyword evidence="1" id="KW-0614">Plasmid</keyword>
<protein>
    <submittedName>
        <fullName evidence="1">Uncharacterized protein</fullName>
    </submittedName>
</protein>
<reference evidence="1" key="1">
    <citation type="submission" date="2020-07" db="EMBL/GenBank/DDBJ databases">
        <authorList>
            <person name="Arora P.K. Sr."/>
        </authorList>
    </citation>
    <scope>NUCLEOTIDE SEQUENCE</scope>
    <source>
        <strain evidence="1">KNP</strain>
        <plasmid evidence="1">pCR5</plasmid>
    </source>
</reference>
<dbReference type="EMBL" id="MT801086">
    <property type="protein sequence ID" value="QQM12339.1"/>
    <property type="molecule type" value="Genomic_DNA"/>
</dbReference>
<accession>A0A7Z8PQV1</accession>
<dbReference type="RefSeq" id="WP_017474410.1">
    <property type="nucleotide sequence ID" value="NZ_CAJCKC010000032.1"/>
</dbReference>
<proteinExistence type="predicted"/>
<sequence length="244" mass="27751">MKKVVLSLIASGFLVSGVLPSSLESARAESKIEEQNITSDIKDVVFIEKSDEKLEYTYTKGNEKFKNVEYFNEDQTGLRSHIYKLDKNTGEYQKIDELVSQLSFDKKEVSIESLVTKEKDVMVIQSNQNTASLDELEFSIQAKDKWTYHGTVYGDNKPKKWTIGVIGISVAGITKLPAVAKIVINIANMTYQLATDVFYYKQVLYKKGPKLRPSFKYVTTFYSDKARKKVIKKNVVSYANSGYR</sequence>
<evidence type="ECO:0000313" key="1">
    <source>
        <dbReference type="EMBL" id="QQM12339.1"/>
    </source>
</evidence>
<dbReference type="AlphaFoldDB" id="A0A7Z8PQV1"/>